<dbReference type="InterPro" id="IPR036179">
    <property type="entry name" value="Ig-like_dom_sf"/>
</dbReference>
<dbReference type="GO" id="GO:0017080">
    <property type="term" value="F:sodium channel regulator activity"/>
    <property type="evidence" value="ECO:0007669"/>
    <property type="project" value="TreeGrafter"/>
</dbReference>
<dbReference type="InterPro" id="IPR007110">
    <property type="entry name" value="Ig-like_dom"/>
</dbReference>
<feature type="signal peptide" evidence="10">
    <location>
        <begin position="1"/>
        <end position="21"/>
    </location>
</feature>
<keyword evidence="3 10" id="KW-0732">Signal</keyword>
<dbReference type="PROSITE" id="PS50835">
    <property type="entry name" value="IG_LIKE"/>
    <property type="match status" value="1"/>
</dbReference>
<dbReference type="InterPro" id="IPR013783">
    <property type="entry name" value="Ig-like_fold"/>
</dbReference>
<feature type="domain" description="Ig-like" evidence="11">
    <location>
        <begin position="27"/>
        <end position="125"/>
    </location>
</feature>
<evidence type="ECO:0000256" key="8">
    <source>
        <dbReference type="ARBA" id="ARBA00023319"/>
    </source>
</evidence>
<dbReference type="InterPro" id="IPR013106">
    <property type="entry name" value="Ig_V-set"/>
</dbReference>
<keyword evidence="5" id="KW-0472">Membrane</keyword>
<keyword evidence="13" id="KW-1185">Reference proteome</keyword>
<proteinExistence type="predicted"/>
<dbReference type="SUPFAM" id="SSF48726">
    <property type="entry name" value="Immunoglobulin"/>
    <property type="match status" value="1"/>
</dbReference>
<evidence type="ECO:0000256" key="10">
    <source>
        <dbReference type="SAM" id="SignalP"/>
    </source>
</evidence>
<comment type="subcellular location">
    <subcellularLocation>
        <location evidence="1">Membrane</location>
        <topology evidence="1">Single-pass type I membrane protein</topology>
    </subcellularLocation>
</comment>
<evidence type="ECO:0000313" key="12">
    <source>
        <dbReference type="Ensembl" id="ENSMALP00000019503.1"/>
    </source>
</evidence>
<dbReference type="GO" id="GO:0060307">
    <property type="term" value="P:regulation of ventricular cardiac muscle cell membrane repolarization"/>
    <property type="evidence" value="ECO:0007669"/>
    <property type="project" value="TreeGrafter"/>
</dbReference>
<dbReference type="GO" id="GO:0044325">
    <property type="term" value="F:transmembrane transporter binding"/>
    <property type="evidence" value="ECO:0007669"/>
    <property type="project" value="TreeGrafter"/>
</dbReference>
<protein>
    <recommendedName>
        <fullName evidence="11">Ig-like domain-containing protein</fullName>
    </recommendedName>
</protein>
<evidence type="ECO:0000256" key="3">
    <source>
        <dbReference type="ARBA" id="ARBA00022729"/>
    </source>
</evidence>
<keyword evidence="4" id="KW-1133">Transmembrane helix</keyword>
<feature type="chain" id="PRO_5018773274" description="Ig-like domain-containing protein" evidence="10">
    <location>
        <begin position="22"/>
        <end position="263"/>
    </location>
</feature>
<evidence type="ECO:0000256" key="7">
    <source>
        <dbReference type="ARBA" id="ARBA00023180"/>
    </source>
</evidence>
<dbReference type="Gene3D" id="2.60.40.10">
    <property type="entry name" value="Immunoglobulins"/>
    <property type="match status" value="1"/>
</dbReference>
<evidence type="ECO:0000256" key="1">
    <source>
        <dbReference type="ARBA" id="ARBA00004479"/>
    </source>
</evidence>
<evidence type="ECO:0000313" key="13">
    <source>
        <dbReference type="Proteomes" id="UP000261600"/>
    </source>
</evidence>
<dbReference type="Pfam" id="PF07686">
    <property type="entry name" value="V-set"/>
    <property type="match status" value="1"/>
</dbReference>
<dbReference type="GO" id="GO:0086002">
    <property type="term" value="P:cardiac muscle cell action potential involved in contraction"/>
    <property type="evidence" value="ECO:0007669"/>
    <property type="project" value="TreeGrafter"/>
</dbReference>
<evidence type="ECO:0000256" key="9">
    <source>
        <dbReference type="SAM" id="MobiDB-lite"/>
    </source>
</evidence>
<feature type="region of interest" description="Disordered" evidence="9">
    <location>
        <begin position="190"/>
        <end position="234"/>
    </location>
</feature>
<dbReference type="Ensembl" id="ENSMALT00000019889.1">
    <property type="protein sequence ID" value="ENSMALP00000019503.1"/>
    <property type="gene ID" value="ENSMALG00000013618.1"/>
</dbReference>
<reference evidence="12" key="1">
    <citation type="submission" date="2025-08" db="UniProtKB">
        <authorList>
            <consortium name="Ensembl"/>
        </authorList>
    </citation>
    <scope>IDENTIFICATION</scope>
</reference>
<dbReference type="InterPro" id="IPR003599">
    <property type="entry name" value="Ig_sub"/>
</dbReference>
<evidence type="ECO:0000259" key="11">
    <source>
        <dbReference type="PROSITE" id="PS50835"/>
    </source>
</evidence>
<organism evidence="12 13">
    <name type="scientific">Monopterus albus</name>
    <name type="common">Swamp eel</name>
    <dbReference type="NCBI Taxonomy" id="43700"/>
    <lineage>
        <taxon>Eukaryota</taxon>
        <taxon>Metazoa</taxon>
        <taxon>Chordata</taxon>
        <taxon>Craniata</taxon>
        <taxon>Vertebrata</taxon>
        <taxon>Euteleostomi</taxon>
        <taxon>Actinopterygii</taxon>
        <taxon>Neopterygii</taxon>
        <taxon>Teleostei</taxon>
        <taxon>Neoteleostei</taxon>
        <taxon>Acanthomorphata</taxon>
        <taxon>Anabantaria</taxon>
        <taxon>Synbranchiformes</taxon>
        <taxon>Synbranchidae</taxon>
        <taxon>Monopterus</taxon>
    </lineage>
</organism>
<accession>A0A3Q3JIH3</accession>
<dbReference type="Proteomes" id="UP000261600">
    <property type="component" value="Unplaced"/>
</dbReference>
<name>A0A3Q3JIH3_MONAL</name>
<dbReference type="InterPro" id="IPR000920">
    <property type="entry name" value="Myelin_P0-rel"/>
</dbReference>
<keyword evidence="8" id="KW-0393">Immunoglobulin domain</keyword>
<evidence type="ECO:0000256" key="4">
    <source>
        <dbReference type="ARBA" id="ARBA00022989"/>
    </source>
</evidence>
<evidence type="ECO:0000256" key="2">
    <source>
        <dbReference type="ARBA" id="ARBA00022692"/>
    </source>
</evidence>
<evidence type="ECO:0000256" key="5">
    <source>
        <dbReference type="ARBA" id="ARBA00023136"/>
    </source>
</evidence>
<dbReference type="SMART" id="SM00409">
    <property type="entry name" value="IG"/>
    <property type="match status" value="1"/>
</dbReference>
<dbReference type="GO" id="GO:0001518">
    <property type="term" value="C:voltage-gated sodium channel complex"/>
    <property type="evidence" value="ECO:0007669"/>
    <property type="project" value="TreeGrafter"/>
</dbReference>
<sequence length="263" mass="29402">MAYALLFVFVVMLSLRRSGNSFGWFLTYILYSTDLHNITAAPGDEVTLPCHVIINKFLAPLVAVWWIGPSGSAWVFSFQNGRLEPRAPGFQDRRVEFIDSKTENMRNASLVLKNVAQDDSGTYKCYRVREDSNERLLDSTIHLSVDASRRESGSGRPVASMAMIVLLLLLVERARRYNVSVSAIMRKRNGATHQRNSARATRIQRGASASPAYRGPRVSRMDGAVRSQNIRRAQRPERIRCNSVKIIRTNPGPGTVDICSCGV</sequence>
<dbReference type="AlphaFoldDB" id="A0A3Q3JIH3"/>
<keyword evidence="2" id="KW-0812">Transmembrane</keyword>
<evidence type="ECO:0000256" key="6">
    <source>
        <dbReference type="ARBA" id="ARBA00023157"/>
    </source>
</evidence>
<keyword evidence="6" id="KW-1015">Disulfide bond</keyword>
<reference evidence="12" key="2">
    <citation type="submission" date="2025-09" db="UniProtKB">
        <authorList>
            <consortium name="Ensembl"/>
        </authorList>
    </citation>
    <scope>IDENTIFICATION</scope>
</reference>
<dbReference type="PANTHER" id="PTHR13869:SF14">
    <property type="entry name" value="SODIUM CHANNEL SUBUNIT BETA-4"/>
    <property type="match status" value="1"/>
</dbReference>
<keyword evidence="7" id="KW-0325">Glycoprotein</keyword>
<dbReference type="PANTHER" id="PTHR13869">
    <property type="entry name" value="MYELIN P0 RELATED"/>
    <property type="match status" value="1"/>
</dbReference>